<accession>A0A6J6A1V8</accession>
<organism evidence="2">
    <name type="scientific">freshwater metagenome</name>
    <dbReference type="NCBI Taxonomy" id="449393"/>
    <lineage>
        <taxon>unclassified sequences</taxon>
        <taxon>metagenomes</taxon>
        <taxon>ecological metagenomes</taxon>
    </lineage>
</organism>
<feature type="region of interest" description="Disordered" evidence="1">
    <location>
        <begin position="114"/>
        <end position="156"/>
    </location>
</feature>
<name>A0A6J6A1V8_9ZZZZ</name>
<sequence>MRRQLHGSGSLAPDDDGVVALRAAFASFKAEAGVEPLEAGNVGEVAGPPLLVVDEQQRRLPDLAAADQGPQGTQSQCHPALHVVGPGADELVAHSPWRQECVMRDDGVEVADEKDPFGTVSVDGDDDVGSVFGSGTGDPLNSGIGRRERGDKRNHPLCRLRIS</sequence>
<evidence type="ECO:0000256" key="1">
    <source>
        <dbReference type="SAM" id="MobiDB-lite"/>
    </source>
</evidence>
<protein>
    <submittedName>
        <fullName evidence="2">Unannotated protein</fullName>
    </submittedName>
</protein>
<gene>
    <name evidence="2" type="ORF">UFOPK3547_01571</name>
</gene>
<evidence type="ECO:0000313" key="2">
    <source>
        <dbReference type="EMBL" id="CAB4347080.1"/>
    </source>
</evidence>
<reference evidence="2" key="1">
    <citation type="submission" date="2020-05" db="EMBL/GenBank/DDBJ databases">
        <authorList>
            <person name="Chiriac C."/>
            <person name="Salcher M."/>
            <person name="Ghai R."/>
            <person name="Kavagutti S V."/>
        </authorList>
    </citation>
    <scope>NUCLEOTIDE SEQUENCE</scope>
</reference>
<dbReference type="EMBL" id="CAESAN010000173">
    <property type="protein sequence ID" value="CAB4347080.1"/>
    <property type="molecule type" value="Genomic_DNA"/>
</dbReference>
<proteinExistence type="predicted"/>
<feature type="compositionally biased region" description="Basic and acidic residues" evidence="1">
    <location>
        <begin position="145"/>
        <end position="154"/>
    </location>
</feature>
<dbReference type="AlphaFoldDB" id="A0A6J6A1V8"/>